<sequence>MQWRWVANGVTGVAAGAMAGLLFLAAPAHATNPVPKERAAPAAEPAEPAEPAPAPNTALIQNVTVFNDEIVEPVSLPVTNCQSLIPVLSKSSTNCKGASRVSDDDA</sequence>
<keyword evidence="2" id="KW-0732">Signal</keyword>
<reference evidence="3" key="1">
    <citation type="submission" date="2021-01" db="EMBL/GenBank/DDBJ databases">
        <title>Whole genome shotgun sequence of Sinosporangium siamense NBRC 109515.</title>
        <authorList>
            <person name="Komaki H."/>
            <person name="Tamura T."/>
        </authorList>
    </citation>
    <scope>NUCLEOTIDE SEQUENCE</scope>
    <source>
        <strain evidence="3">NBRC 109515</strain>
    </source>
</reference>
<name>A0A919RLA5_9ACTN</name>
<evidence type="ECO:0000256" key="2">
    <source>
        <dbReference type="SAM" id="SignalP"/>
    </source>
</evidence>
<feature type="signal peptide" evidence="2">
    <location>
        <begin position="1"/>
        <end position="30"/>
    </location>
</feature>
<feature type="region of interest" description="Disordered" evidence="1">
    <location>
        <begin position="34"/>
        <end position="55"/>
    </location>
</feature>
<evidence type="ECO:0000313" key="3">
    <source>
        <dbReference type="EMBL" id="GII95863.1"/>
    </source>
</evidence>
<evidence type="ECO:0000256" key="1">
    <source>
        <dbReference type="SAM" id="MobiDB-lite"/>
    </source>
</evidence>
<keyword evidence="4" id="KW-1185">Reference proteome</keyword>
<protein>
    <submittedName>
        <fullName evidence="3">Uncharacterized protein</fullName>
    </submittedName>
</protein>
<feature type="chain" id="PRO_5036989078" evidence="2">
    <location>
        <begin position="31"/>
        <end position="106"/>
    </location>
</feature>
<dbReference type="Proteomes" id="UP000606172">
    <property type="component" value="Unassembled WGS sequence"/>
</dbReference>
<accession>A0A919RLA5</accession>
<organism evidence="3 4">
    <name type="scientific">Sinosporangium siamense</name>
    <dbReference type="NCBI Taxonomy" id="1367973"/>
    <lineage>
        <taxon>Bacteria</taxon>
        <taxon>Bacillati</taxon>
        <taxon>Actinomycetota</taxon>
        <taxon>Actinomycetes</taxon>
        <taxon>Streptosporangiales</taxon>
        <taxon>Streptosporangiaceae</taxon>
        <taxon>Sinosporangium</taxon>
    </lineage>
</organism>
<dbReference type="AlphaFoldDB" id="A0A919RLA5"/>
<dbReference type="EMBL" id="BOOW01000038">
    <property type="protein sequence ID" value="GII95863.1"/>
    <property type="molecule type" value="Genomic_DNA"/>
</dbReference>
<proteinExistence type="predicted"/>
<comment type="caution">
    <text evidence="3">The sequence shown here is derived from an EMBL/GenBank/DDBJ whole genome shotgun (WGS) entry which is preliminary data.</text>
</comment>
<gene>
    <name evidence="3" type="ORF">Ssi02_60940</name>
</gene>
<evidence type="ECO:0000313" key="4">
    <source>
        <dbReference type="Proteomes" id="UP000606172"/>
    </source>
</evidence>